<dbReference type="GeneID" id="303300100"/>
<dbReference type="GO" id="GO:0022627">
    <property type="term" value="C:cytosolic small ribosomal subunit"/>
    <property type="evidence" value="ECO:0007669"/>
    <property type="project" value="UniProtKB-UniRule"/>
</dbReference>
<evidence type="ECO:0000256" key="2">
    <source>
        <dbReference type="ARBA" id="ARBA00022730"/>
    </source>
</evidence>
<dbReference type="Pfam" id="PF00366">
    <property type="entry name" value="Ribosomal_S17"/>
    <property type="match status" value="1"/>
</dbReference>
<dbReference type="InterPro" id="IPR012340">
    <property type="entry name" value="NA-bd_OB-fold"/>
</dbReference>
<evidence type="ECO:0000256" key="7">
    <source>
        <dbReference type="RuleBase" id="RU003872"/>
    </source>
</evidence>
<keyword evidence="3 6" id="KW-0694">RNA-binding</keyword>
<dbReference type="Proteomes" id="UP000245655">
    <property type="component" value="Unassembled WGS sequence"/>
</dbReference>
<dbReference type="PANTHER" id="PTHR10744:SF1">
    <property type="entry name" value="SMALL RIBOSOMAL SUBUNIT PROTEIN US17M"/>
    <property type="match status" value="1"/>
</dbReference>
<keyword evidence="9" id="KW-1185">Reference proteome</keyword>
<dbReference type="PROSITE" id="PS00056">
    <property type="entry name" value="RIBOSOMAL_S17"/>
    <property type="match status" value="1"/>
</dbReference>
<dbReference type="HAMAP" id="MF_01345_B">
    <property type="entry name" value="Ribosomal_uS17_B"/>
    <property type="match status" value="1"/>
</dbReference>
<evidence type="ECO:0000256" key="6">
    <source>
        <dbReference type="HAMAP-Rule" id="MF_01345"/>
    </source>
</evidence>
<dbReference type="InterPro" id="IPR000266">
    <property type="entry name" value="Ribosomal_uS17"/>
</dbReference>
<dbReference type="AlphaFoldDB" id="A0A2V1ZZL5"/>
<dbReference type="PANTHER" id="PTHR10744">
    <property type="entry name" value="40S RIBOSOMAL PROTEIN S11 FAMILY MEMBER"/>
    <property type="match status" value="1"/>
</dbReference>
<dbReference type="EMBL" id="QGGM01000009">
    <property type="protein sequence ID" value="PWK11146.1"/>
    <property type="molecule type" value="Genomic_DNA"/>
</dbReference>
<organism evidence="8 9">
    <name type="scientific">Psychrobacter immobilis</name>
    <dbReference type="NCBI Taxonomy" id="498"/>
    <lineage>
        <taxon>Bacteria</taxon>
        <taxon>Pseudomonadati</taxon>
        <taxon>Pseudomonadota</taxon>
        <taxon>Gammaproteobacteria</taxon>
        <taxon>Moraxellales</taxon>
        <taxon>Moraxellaceae</taxon>
        <taxon>Psychrobacter</taxon>
    </lineage>
</organism>
<comment type="subunit">
    <text evidence="6">Part of the 30S ribosomal subunit.</text>
</comment>
<dbReference type="RefSeq" id="WP_045446623.1">
    <property type="nucleotide sequence ID" value="NZ_CAJGZQ010000011.1"/>
</dbReference>
<reference evidence="8 9" key="1">
    <citation type="submission" date="2018-05" db="EMBL/GenBank/DDBJ databases">
        <title>Genomic Encyclopedia of Type Strains, Phase IV (KMG-IV): sequencing the most valuable type-strain genomes for metagenomic binning, comparative biology and taxonomic classification.</title>
        <authorList>
            <person name="Goeker M."/>
        </authorList>
    </citation>
    <scope>NUCLEOTIDE SEQUENCE [LARGE SCALE GENOMIC DNA]</scope>
    <source>
        <strain evidence="8 9">DSM 7229</strain>
    </source>
</reference>
<comment type="caution">
    <text evidence="8">The sequence shown here is derived from an EMBL/GenBank/DDBJ whole genome shotgun (WGS) entry which is preliminary data.</text>
</comment>
<dbReference type="InterPro" id="IPR019979">
    <property type="entry name" value="Ribosomal_uS17_CS"/>
</dbReference>
<dbReference type="SUPFAM" id="SSF50249">
    <property type="entry name" value="Nucleic acid-binding proteins"/>
    <property type="match status" value="1"/>
</dbReference>
<dbReference type="NCBIfam" id="NF004123">
    <property type="entry name" value="PRK05610.1"/>
    <property type="match status" value="1"/>
</dbReference>
<evidence type="ECO:0000313" key="9">
    <source>
        <dbReference type="Proteomes" id="UP000245655"/>
    </source>
</evidence>
<keyword evidence="5 6" id="KW-0687">Ribonucleoprotein</keyword>
<dbReference type="Gene3D" id="2.40.50.140">
    <property type="entry name" value="Nucleic acid-binding proteins"/>
    <property type="match status" value="1"/>
</dbReference>
<sequence>MSDNNQTANASVLTGRVVSDKMDKSITVLIERLVRHPLYGKQLRRSTKIKAHDENNVCQQGDLVRIKETRPISKTKSWTLVEVVEKVEKI</sequence>
<dbReference type="InterPro" id="IPR019984">
    <property type="entry name" value="Ribosomal_uS17_bact/chlr"/>
</dbReference>
<evidence type="ECO:0000313" key="8">
    <source>
        <dbReference type="EMBL" id="PWK11146.1"/>
    </source>
</evidence>
<gene>
    <name evidence="6" type="primary">rpsQ</name>
    <name evidence="8" type="ORF">C8D84_10965</name>
</gene>
<comment type="function">
    <text evidence="6">One of the primary rRNA binding proteins, it binds specifically to the 5'-end of 16S ribosomal RNA.</text>
</comment>
<dbReference type="GO" id="GO:0019843">
    <property type="term" value="F:rRNA binding"/>
    <property type="evidence" value="ECO:0007669"/>
    <property type="project" value="UniProtKB-UniRule"/>
</dbReference>
<evidence type="ECO:0000256" key="4">
    <source>
        <dbReference type="ARBA" id="ARBA00022980"/>
    </source>
</evidence>
<keyword evidence="2 6" id="KW-0699">rRNA-binding</keyword>
<keyword evidence="4 6" id="KW-0689">Ribosomal protein</keyword>
<accession>A0A2V1ZZL5</accession>
<evidence type="ECO:0000256" key="5">
    <source>
        <dbReference type="ARBA" id="ARBA00023274"/>
    </source>
</evidence>
<dbReference type="GeneID" id="60255478"/>
<dbReference type="GO" id="GO:0006412">
    <property type="term" value="P:translation"/>
    <property type="evidence" value="ECO:0007669"/>
    <property type="project" value="UniProtKB-UniRule"/>
</dbReference>
<protein>
    <recommendedName>
        <fullName evidence="6">Small ribosomal subunit protein uS17</fullName>
    </recommendedName>
</protein>
<name>A0A2V1ZZL5_PSYIM</name>
<comment type="similarity">
    <text evidence="1 6 7">Belongs to the universal ribosomal protein uS17 family.</text>
</comment>
<dbReference type="GO" id="GO:0003735">
    <property type="term" value="F:structural constituent of ribosome"/>
    <property type="evidence" value="ECO:0007669"/>
    <property type="project" value="UniProtKB-UniRule"/>
</dbReference>
<dbReference type="CDD" id="cd00364">
    <property type="entry name" value="Ribosomal_uS17"/>
    <property type="match status" value="1"/>
</dbReference>
<proteinExistence type="inferred from homology"/>
<dbReference type="NCBIfam" id="TIGR03635">
    <property type="entry name" value="uS17_bact"/>
    <property type="match status" value="1"/>
</dbReference>
<dbReference type="PRINTS" id="PR00973">
    <property type="entry name" value="RIBOSOMALS17"/>
</dbReference>
<evidence type="ECO:0000256" key="1">
    <source>
        <dbReference type="ARBA" id="ARBA00010254"/>
    </source>
</evidence>
<evidence type="ECO:0000256" key="3">
    <source>
        <dbReference type="ARBA" id="ARBA00022884"/>
    </source>
</evidence>